<dbReference type="EMBL" id="FQVM01000011">
    <property type="protein sequence ID" value="SHE77602.1"/>
    <property type="molecule type" value="Genomic_DNA"/>
</dbReference>
<gene>
    <name evidence="3" type="ORF">SAMN05443638_11111</name>
</gene>
<name>A0A1M4W9G3_9CLOT</name>
<evidence type="ECO:0000256" key="1">
    <source>
        <dbReference type="SAM" id="Phobius"/>
    </source>
</evidence>
<keyword evidence="1" id="KW-1133">Transmembrane helix</keyword>
<proteinExistence type="predicted"/>
<organism evidence="3 4">
    <name type="scientific">Clostridium fallax</name>
    <dbReference type="NCBI Taxonomy" id="1533"/>
    <lineage>
        <taxon>Bacteria</taxon>
        <taxon>Bacillati</taxon>
        <taxon>Bacillota</taxon>
        <taxon>Clostridia</taxon>
        <taxon>Eubacteriales</taxon>
        <taxon>Clostridiaceae</taxon>
        <taxon>Clostridium</taxon>
    </lineage>
</organism>
<accession>A0A1M4W9G3</accession>
<keyword evidence="4" id="KW-1185">Reference proteome</keyword>
<dbReference type="Proteomes" id="UP000184035">
    <property type="component" value="Unassembled WGS sequence"/>
</dbReference>
<dbReference type="OrthoDB" id="339559at2"/>
<evidence type="ECO:0000313" key="3">
    <source>
        <dbReference type="EMBL" id="SHE77602.1"/>
    </source>
</evidence>
<keyword evidence="1" id="KW-0812">Transmembrane</keyword>
<keyword evidence="1" id="KW-0472">Membrane</keyword>
<dbReference type="AlphaFoldDB" id="A0A1M4W9G3"/>
<reference evidence="3 4" key="1">
    <citation type="submission" date="2016-11" db="EMBL/GenBank/DDBJ databases">
        <authorList>
            <person name="Jaros S."/>
            <person name="Januszkiewicz K."/>
            <person name="Wedrychowicz H."/>
        </authorList>
    </citation>
    <scope>NUCLEOTIDE SEQUENCE [LARGE SCALE GENOMIC DNA]</scope>
    <source>
        <strain evidence="3 4">DSM 2631</strain>
    </source>
</reference>
<feature type="domain" description="YcxB-like C-terminal" evidence="2">
    <location>
        <begin position="106"/>
        <end position="167"/>
    </location>
</feature>
<feature type="transmembrane region" description="Helical" evidence="1">
    <location>
        <begin position="55"/>
        <end position="78"/>
    </location>
</feature>
<dbReference type="InterPro" id="IPR025588">
    <property type="entry name" value="YcxB-like_C"/>
</dbReference>
<dbReference type="RefSeq" id="WP_072895447.1">
    <property type="nucleotide sequence ID" value="NZ_FQVM01000011.1"/>
</dbReference>
<evidence type="ECO:0000313" key="4">
    <source>
        <dbReference type="Proteomes" id="UP000184035"/>
    </source>
</evidence>
<sequence>MEIRFNINEEDLIQYNLYQASTLKSIKRAVMLQRFVPAVIFIVAGFLFSNKDSSSYYISIMSFVLLAIIWIGFYPLYFKRHVTKSMNKIFKKDESKKLFGNYSIKLDDKRVLEISPSGKNSTDWEKIKGLVEYKGYLFIILTELTAYIVPPKAFKDENKKQDFVKLINNKIKNNEV</sequence>
<feature type="transmembrane region" description="Helical" evidence="1">
    <location>
        <begin position="31"/>
        <end position="49"/>
    </location>
</feature>
<evidence type="ECO:0000259" key="2">
    <source>
        <dbReference type="Pfam" id="PF14317"/>
    </source>
</evidence>
<dbReference type="Pfam" id="PF14317">
    <property type="entry name" value="YcxB"/>
    <property type="match status" value="1"/>
</dbReference>
<protein>
    <submittedName>
        <fullName evidence="3">YcxB-like protein</fullName>
    </submittedName>
</protein>